<dbReference type="EMBL" id="CP016796">
    <property type="protein sequence ID" value="API86330.1"/>
    <property type="molecule type" value="Genomic_DNA"/>
</dbReference>
<dbReference type="STRING" id="573570.F7310_02725"/>
<dbReference type="KEGG" id="frx:F7310_02725"/>
<keyword evidence="3" id="KW-1185">Reference proteome</keyword>
<dbReference type="OrthoDB" id="9769023at2"/>
<evidence type="ECO:0008006" key="4">
    <source>
        <dbReference type="Google" id="ProtNLM"/>
    </source>
</evidence>
<dbReference type="AlphaFoldDB" id="A0A1L4BR76"/>
<feature type="chain" id="PRO_5013018568" description="Lipoprotein" evidence="1">
    <location>
        <begin position="23"/>
        <end position="460"/>
    </location>
</feature>
<dbReference type="RefSeq" id="WP_072711572.1">
    <property type="nucleotide sequence ID" value="NZ_CP016796.1"/>
</dbReference>
<gene>
    <name evidence="2" type="ORF">F7310_02725</name>
</gene>
<feature type="signal peptide" evidence="1">
    <location>
        <begin position="1"/>
        <end position="22"/>
    </location>
</feature>
<dbReference type="PROSITE" id="PS51257">
    <property type="entry name" value="PROKAR_LIPOPROTEIN"/>
    <property type="match status" value="1"/>
</dbReference>
<accession>A0A1L4BR76</accession>
<name>A0A1L4BR76_9GAMM</name>
<reference evidence="2 3" key="1">
    <citation type="journal article" date="2016" name="Appl. Environ. Microbiol.">
        <title>Whole genome relationships among Francisella bacteria of diverse origin define new species and provide specific regions for detection.</title>
        <authorList>
            <person name="Challacombe J.F."/>
            <person name="Petersen J.M."/>
            <person name="Gallegos-Graves V."/>
            <person name="Hodge D."/>
            <person name="Pillai S."/>
            <person name="Kuske C.R."/>
        </authorList>
    </citation>
    <scope>NUCLEOTIDE SEQUENCE [LARGE SCALE GENOMIC DNA]</scope>
    <source>
        <strain evidence="3">TX07-7310</strain>
    </source>
</reference>
<organism evidence="2 3">
    <name type="scientific">Francisella uliginis</name>
    <dbReference type="NCBI Taxonomy" id="573570"/>
    <lineage>
        <taxon>Bacteria</taxon>
        <taxon>Pseudomonadati</taxon>
        <taxon>Pseudomonadota</taxon>
        <taxon>Gammaproteobacteria</taxon>
        <taxon>Thiotrichales</taxon>
        <taxon>Francisellaceae</taxon>
        <taxon>Francisella</taxon>
    </lineage>
</organism>
<dbReference type="Proteomes" id="UP000184222">
    <property type="component" value="Chromosome"/>
</dbReference>
<sequence length="460" mass="52365">MKLKLSLLSCLCLILSSCATFSGSHPHQMAKVKKSIDEDHPRMIEASFLENFDTNGINESLDYLETGRFEQLLKNDRLSLYKYSKATDYVTKSEFEAKIRVRNILKDAQATLTSDRERYYYISDYEVTFLYAYQALNYLMKHDLENAAVSIRNLSYAQYATFESKNLSSNSNLSNYNQVNSNKVYSDLSSSKQYRQLYNIANKASNSYENGFGYYLAAIIYQSYDTNLNNANLSMKNALRVIPDNPYVQRDYAQIHEAFNQGGNVYKKGQGKLVVIYENGWVEPIQKFDLPIVIFVQYAGVQKISLPYYAPYNLGRPADVTVYQDDDEVTQGQTALLVDTTAMAAKSLSDRYSMIVTREILRLITKTTMSVAAIRASGDYGALAAIGTSVYNLATTSADQRSWNLLPRNVDLYSTDLDQGQYTIRVDNKIEKISVEPQRVTLVWVVKEQRFEKVLFNGVL</sequence>
<evidence type="ECO:0000313" key="2">
    <source>
        <dbReference type="EMBL" id="API86330.1"/>
    </source>
</evidence>
<proteinExistence type="predicted"/>
<evidence type="ECO:0000256" key="1">
    <source>
        <dbReference type="SAM" id="SignalP"/>
    </source>
</evidence>
<evidence type="ECO:0000313" key="3">
    <source>
        <dbReference type="Proteomes" id="UP000184222"/>
    </source>
</evidence>
<protein>
    <recommendedName>
        <fullName evidence="4">Lipoprotein</fullName>
    </recommendedName>
</protein>
<keyword evidence="1" id="KW-0732">Signal</keyword>